<dbReference type="Proteomes" id="UP000003835">
    <property type="component" value="Unassembled WGS sequence"/>
</dbReference>
<keyword evidence="2" id="KW-1185">Reference proteome</keyword>
<proteinExistence type="predicted"/>
<reference evidence="1 2" key="1">
    <citation type="submission" date="2008-07" db="EMBL/GenBank/DDBJ databases">
        <authorList>
            <person name="Tandeau de Marsac N."/>
            <person name="Ferriera S."/>
            <person name="Johnson J."/>
            <person name="Kravitz S."/>
            <person name="Beeson K."/>
            <person name="Sutton G."/>
            <person name="Rogers Y.-H."/>
            <person name="Friedman R."/>
            <person name="Frazier M."/>
            <person name="Venter J.C."/>
        </authorList>
    </citation>
    <scope>NUCLEOTIDE SEQUENCE [LARGE SCALE GENOMIC DNA]</scope>
    <source>
        <strain evidence="1 2">PCC 7420</strain>
    </source>
</reference>
<evidence type="ECO:0000313" key="2">
    <source>
        <dbReference type="Proteomes" id="UP000003835"/>
    </source>
</evidence>
<organism evidence="1 2">
    <name type="scientific">Coleofasciculus chthonoplastes PCC 7420</name>
    <dbReference type="NCBI Taxonomy" id="118168"/>
    <lineage>
        <taxon>Bacteria</taxon>
        <taxon>Bacillati</taxon>
        <taxon>Cyanobacteriota</taxon>
        <taxon>Cyanophyceae</taxon>
        <taxon>Coleofasciculales</taxon>
        <taxon>Coleofasciculaceae</taxon>
        <taxon>Coleofasciculus</taxon>
    </lineage>
</organism>
<protein>
    <submittedName>
        <fullName evidence="1">Uncharacterized protein</fullName>
    </submittedName>
</protein>
<dbReference type="EMBL" id="DS989880">
    <property type="protein sequence ID" value="EDX70855.1"/>
    <property type="molecule type" value="Genomic_DNA"/>
</dbReference>
<gene>
    <name evidence="1" type="ORF">MC7420_144</name>
</gene>
<name>B4W4S1_9CYAN</name>
<evidence type="ECO:0000313" key="1">
    <source>
        <dbReference type="EMBL" id="EDX70855.1"/>
    </source>
</evidence>
<dbReference type="AlphaFoldDB" id="B4W4S1"/>
<dbReference type="HOGENOM" id="CLU_2664765_0_0_3"/>
<sequence length="75" mass="8896">MWLHPLPIGLNRISWKLFELSPQSLLRVTLPIGLNRISWKPYFFVFIVNSNYTLPIGLNRISWKHKTIFAFTLHC</sequence>
<accession>B4W4S1</accession>